<evidence type="ECO:0000313" key="3">
    <source>
        <dbReference type="Proteomes" id="UP000054166"/>
    </source>
</evidence>
<protein>
    <submittedName>
        <fullName evidence="2">Uncharacterized protein</fullName>
    </submittedName>
</protein>
<keyword evidence="3" id="KW-1185">Reference proteome</keyword>
<feature type="compositionally biased region" description="Basic residues" evidence="1">
    <location>
        <begin position="99"/>
        <end position="112"/>
    </location>
</feature>
<dbReference type="AlphaFoldDB" id="A0A0C3BKK5"/>
<feature type="compositionally biased region" description="Basic and acidic residues" evidence="1">
    <location>
        <begin position="48"/>
        <end position="62"/>
    </location>
</feature>
<proteinExistence type="predicted"/>
<reference evidence="2 3" key="1">
    <citation type="submission" date="2014-04" db="EMBL/GenBank/DDBJ databases">
        <authorList>
            <consortium name="DOE Joint Genome Institute"/>
            <person name="Kuo A."/>
            <person name="Tarkka M."/>
            <person name="Buscot F."/>
            <person name="Kohler A."/>
            <person name="Nagy L.G."/>
            <person name="Floudas D."/>
            <person name="Copeland A."/>
            <person name="Barry K.W."/>
            <person name="Cichocki N."/>
            <person name="Veneault-Fourrey C."/>
            <person name="LaButti K."/>
            <person name="Lindquist E.A."/>
            <person name="Lipzen A."/>
            <person name="Lundell T."/>
            <person name="Morin E."/>
            <person name="Murat C."/>
            <person name="Sun H."/>
            <person name="Tunlid A."/>
            <person name="Henrissat B."/>
            <person name="Grigoriev I.V."/>
            <person name="Hibbett D.S."/>
            <person name="Martin F."/>
            <person name="Nordberg H.P."/>
            <person name="Cantor M.N."/>
            <person name="Hua S.X."/>
        </authorList>
    </citation>
    <scope>NUCLEOTIDE SEQUENCE [LARGE SCALE GENOMIC DNA]</scope>
    <source>
        <strain evidence="2 3">F 1598</strain>
    </source>
</reference>
<name>A0A0C3BKK5_PILCF</name>
<dbReference type="Proteomes" id="UP000054166">
    <property type="component" value="Unassembled WGS sequence"/>
</dbReference>
<dbReference type="EMBL" id="KN832980">
    <property type="protein sequence ID" value="KIM86958.1"/>
    <property type="molecule type" value="Genomic_DNA"/>
</dbReference>
<organism evidence="2 3">
    <name type="scientific">Piloderma croceum (strain F 1598)</name>
    <dbReference type="NCBI Taxonomy" id="765440"/>
    <lineage>
        <taxon>Eukaryota</taxon>
        <taxon>Fungi</taxon>
        <taxon>Dikarya</taxon>
        <taxon>Basidiomycota</taxon>
        <taxon>Agaricomycotina</taxon>
        <taxon>Agaricomycetes</taxon>
        <taxon>Agaricomycetidae</taxon>
        <taxon>Atheliales</taxon>
        <taxon>Atheliaceae</taxon>
        <taxon>Piloderma</taxon>
    </lineage>
</organism>
<reference evidence="3" key="2">
    <citation type="submission" date="2015-01" db="EMBL/GenBank/DDBJ databases">
        <title>Evolutionary Origins and Diversification of the Mycorrhizal Mutualists.</title>
        <authorList>
            <consortium name="DOE Joint Genome Institute"/>
            <consortium name="Mycorrhizal Genomics Consortium"/>
            <person name="Kohler A."/>
            <person name="Kuo A."/>
            <person name="Nagy L.G."/>
            <person name="Floudas D."/>
            <person name="Copeland A."/>
            <person name="Barry K.W."/>
            <person name="Cichocki N."/>
            <person name="Veneault-Fourrey C."/>
            <person name="LaButti K."/>
            <person name="Lindquist E.A."/>
            <person name="Lipzen A."/>
            <person name="Lundell T."/>
            <person name="Morin E."/>
            <person name="Murat C."/>
            <person name="Riley R."/>
            <person name="Ohm R."/>
            <person name="Sun H."/>
            <person name="Tunlid A."/>
            <person name="Henrissat B."/>
            <person name="Grigoriev I.V."/>
            <person name="Hibbett D.S."/>
            <person name="Martin F."/>
        </authorList>
    </citation>
    <scope>NUCLEOTIDE SEQUENCE [LARGE SCALE GENOMIC DNA]</scope>
    <source>
        <strain evidence="3">F 1598</strain>
    </source>
</reference>
<gene>
    <name evidence="2" type="ORF">PILCRDRAFT_4204</name>
</gene>
<evidence type="ECO:0000256" key="1">
    <source>
        <dbReference type="SAM" id="MobiDB-lite"/>
    </source>
</evidence>
<accession>A0A0C3BKK5</accession>
<evidence type="ECO:0000313" key="2">
    <source>
        <dbReference type="EMBL" id="KIM86958.1"/>
    </source>
</evidence>
<dbReference type="HOGENOM" id="CLU_1732169_0_0_1"/>
<feature type="compositionally biased region" description="Pro residues" evidence="1">
    <location>
        <begin position="124"/>
        <end position="134"/>
    </location>
</feature>
<sequence length="151" mass="16968">MAAPGIPLYLLRHTLQQAMCSPYQTEAHQDNPLRALTNQLVLTPTTPRNDKLLLRDGPDHAEPASFLSAQPPPATTTTTTTVSPPPHATTPRKEEVKREKRKRRERRERKGGRPQQEGKQGPLPSKPPTPPPPLTTGHEQDPLHSRWQQKR</sequence>
<dbReference type="InParanoid" id="A0A0C3BKK5"/>
<feature type="region of interest" description="Disordered" evidence="1">
    <location>
        <begin position="42"/>
        <end position="151"/>
    </location>
</feature>